<dbReference type="Gene3D" id="3.40.190.290">
    <property type="match status" value="1"/>
</dbReference>
<dbReference type="CDD" id="cd05466">
    <property type="entry name" value="PBP2_LTTR_substrate"/>
    <property type="match status" value="1"/>
</dbReference>
<dbReference type="Gene3D" id="3.40.190.10">
    <property type="entry name" value="Periplasmic binding protein-like II"/>
    <property type="match status" value="2"/>
</dbReference>
<proteinExistence type="inferred from homology"/>
<dbReference type="InterPro" id="IPR000847">
    <property type="entry name" value="LysR_HTH_N"/>
</dbReference>
<dbReference type="Pfam" id="PF00126">
    <property type="entry name" value="HTH_1"/>
    <property type="match status" value="1"/>
</dbReference>
<dbReference type="AlphaFoldDB" id="A0A1E5QMH0"/>
<dbReference type="SUPFAM" id="SSF46785">
    <property type="entry name" value="Winged helix' DNA-binding domain"/>
    <property type="match status" value="1"/>
</dbReference>
<dbReference type="OrthoDB" id="286202at2"/>
<dbReference type="STRING" id="1781255.BH720_07240"/>
<comment type="caution">
    <text evidence="6">The sequence shown here is derived from an EMBL/GenBank/DDBJ whole genome shotgun (WGS) entry which is preliminary data.</text>
</comment>
<dbReference type="PRINTS" id="PR00039">
    <property type="entry name" value="HTHLYSR"/>
</dbReference>
<name>A0A1E5QMH0_9CYAN</name>
<dbReference type="PROSITE" id="PS50931">
    <property type="entry name" value="HTH_LYSR"/>
    <property type="match status" value="1"/>
</dbReference>
<evidence type="ECO:0000259" key="5">
    <source>
        <dbReference type="PROSITE" id="PS50931"/>
    </source>
</evidence>
<gene>
    <name evidence="6" type="ORF">BH720_07240</name>
</gene>
<feature type="domain" description="HTH lysR-type" evidence="5">
    <location>
        <begin position="1"/>
        <end position="58"/>
    </location>
</feature>
<dbReference type="Gene3D" id="1.10.10.10">
    <property type="entry name" value="Winged helix-like DNA-binding domain superfamily/Winged helix DNA-binding domain"/>
    <property type="match status" value="1"/>
</dbReference>
<dbReference type="InterPro" id="IPR005119">
    <property type="entry name" value="LysR_subst-bd"/>
</dbReference>
<accession>A0A1E5QMH0</accession>
<sequence length="665" mass="74123">MEIYQVKVFLEVAKCLSFTEAADTLNLTQPAVSAKIKSLETELGTPLFYRLGRKVQLTRVGEYLKQEGQSLIHLENRLIQEIEEIKQGKQGNLRLGTTPGLADGWLPDVLFKYRRQYPDNQTQCLRFDSTEALYRAIIEGHIDAGIADISFSEFHEVSAIAIDSIHYGLMVSAHSPLAEQPSVSLRQLQHEPWVLLPEGTPSRLVFETRLAELGLSLTDFTQVEIVDSLSLMRTYVTQGGYIGFGSNFEFLTERQYGMLKTIPIEEFSLKASLFLLLPKRLSQAADECKSCRHSAQAIKSEPIQKFIALVQSEPSELKVQETPSLKPVVLQSPSFLIRPNSPQRPETLTLTIGTQNWTVQTITAGLVMQRLGLLEHFLPKEGAYSGVQYQIQWRDFYSGAPIVEGLRSHELDIGILGDYPLLLSALPEAQTSKTRLISFIASNPDGSGNAVIVPQTSRLSSIEDLRGRAIAVPFSSSAHGMVVRSLHEANLLAEVTLASIQDLSIKGITQSQSTQVDGYAHFAPFHEIARQGGKFKRLFDGNMSGLPAFHGVVVQEEFAERHPDLVVAYLKALLAAQYWYATTPSAPELISQWIKLDAGMIAQFLAGTYTQGQIGQYFLETQIRQDWIEYHIDRLKGVTGNEPLSQIDLSRWMQPEFLQTAQASV</sequence>
<dbReference type="InterPro" id="IPR036388">
    <property type="entry name" value="WH-like_DNA-bd_sf"/>
</dbReference>
<organism evidence="6">
    <name type="scientific">Desertifilum tharense IPPAS B-1220</name>
    <dbReference type="NCBI Taxonomy" id="1781255"/>
    <lineage>
        <taxon>Bacteria</taxon>
        <taxon>Bacillati</taxon>
        <taxon>Cyanobacteriota</taxon>
        <taxon>Cyanophyceae</taxon>
        <taxon>Desertifilales</taxon>
        <taxon>Desertifilaceae</taxon>
        <taxon>Desertifilum</taxon>
    </lineage>
</organism>
<evidence type="ECO:0000256" key="4">
    <source>
        <dbReference type="ARBA" id="ARBA00023163"/>
    </source>
</evidence>
<dbReference type="GO" id="GO:0003700">
    <property type="term" value="F:DNA-binding transcription factor activity"/>
    <property type="evidence" value="ECO:0007669"/>
    <property type="project" value="InterPro"/>
</dbReference>
<keyword evidence="2" id="KW-0805">Transcription regulation</keyword>
<dbReference type="EMBL" id="MJGC01000043">
    <property type="protein sequence ID" value="OEJ75892.1"/>
    <property type="molecule type" value="Genomic_DNA"/>
</dbReference>
<protein>
    <submittedName>
        <fullName evidence="6">Transcriptional regulator</fullName>
    </submittedName>
</protein>
<comment type="similarity">
    <text evidence="1">Belongs to the LysR transcriptional regulatory family.</text>
</comment>
<keyword evidence="4" id="KW-0804">Transcription</keyword>
<dbReference type="FunFam" id="1.10.10.10:FF:000001">
    <property type="entry name" value="LysR family transcriptional regulator"/>
    <property type="match status" value="1"/>
</dbReference>
<dbReference type="RefSeq" id="WP_069966510.1">
    <property type="nucleotide sequence ID" value="NZ_CM124774.1"/>
</dbReference>
<dbReference type="InterPro" id="IPR036390">
    <property type="entry name" value="WH_DNA-bd_sf"/>
</dbReference>
<evidence type="ECO:0000256" key="3">
    <source>
        <dbReference type="ARBA" id="ARBA00023125"/>
    </source>
</evidence>
<dbReference type="Pfam" id="PF13379">
    <property type="entry name" value="NMT1_2"/>
    <property type="match status" value="1"/>
</dbReference>
<evidence type="ECO:0000313" key="6">
    <source>
        <dbReference type="EMBL" id="OEJ75892.1"/>
    </source>
</evidence>
<evidence type="ECO:0000256" key="2">
    <source>
        <dbReference type="ARBA" id="ARBA00023015"/>
    </source>
</evidence>
<dbReference type="PANTHER" id="PTHR30126:SF91">
    <property type="entry name" value="LYSR FAMILY TRANSCRIPTIONAL REGULATOR"/>
    <property type="match status" value="1"/>
</dbReference>
<keyword evidence="3" id="KW-0238">DNA-binding</keyword>
<evidence type="ECO:0000256" key="1">
    <source>
        <dbReference type="ARBA" id="ARBA00009437"/>
    </source>
</evidence>
<dbReference type="PANTHER" id="PTHR30126">
    <property type="entry name" value="HTH-TYPE TRANSCRIPTIONAL REGULATOR"/>
    <property type="match status" value="1"/>
</dbReference>
<reference evidence="6" key="1">
    <citation type="submission" date="2016-09" db="EMBL/GenBank/DDBJ databases">
        <title>Draft genome of thermotolerant cyanobacterium Desertifilum sp. strain IPPAS B-1220.</title>
        <authorList>
            <person name="Sinetova M.A."/>
            <person name="Bolakhan K."/>
            <person name="Zayadan B.K."/>
            <person name="Mironov K.S."/>
            <person name="Ustinova V."/>
            <person name="Kupriyanova E.V."/>
            <person name="Sidorov R.A."/>
            <person name="Skrypnik A.N."/>
            <person name="Gogoleva N.E."/>
            <person name="Gogolev Y.V."/>
            <person name="Los D.A."/>
        </authorList>
    </citation>
    <scope>NUCLEOTIDE SEQUENCE [LARGE SCALE GENOMIC DNA]</scope>
    <source>
        <strain evidence="6">IPPAS B-1220</strain>
    </source>
</reference>
<dbReference type="SUPFAM" id="SSF53850">
    <property type="entry name" value="Periplasmic binding protein-like II"/>
    <property type="match status" value="2"/>
</dbReference>
<dbReference type="Pfam" id="PF03466">
    <property type="entry name" value="LysR_substrate"/>
    <property type="match status" value="1"/>
</dbReference>
<dbReference type="GO" id="GO:0000976">
    <property type="term" value="F:transcription cis-regulatory region binding"/>
    <property type="evidence" value="ECO:0007669"/>
    <property type="project" value="TreeGrafter"/>
</dbReference>